<dbReference type="GO" id="GO:0016747">
    <property type="term" value="F:acyltransferase activity, transferring groups other than amino-acyl groups"/>
    <property type="evidence" value="ECO:0007669"/>
    <property type="project" value="InterPro"/>
</dbReference>
<comment type="caution">
    <text evidence="2">The sequence shown here is derived from an EMBL/GenBank/DDBJ whole genome shotgun (WGS) entry which is preliminary data.</text>
</comment>
<reference evidence="2" key="1">
    <citation type="submission" date="2019-08" db="EMBL/GenBank/DDBJ databases">
        <authorList>
            <person name="Kucharzyk K."/>
            <person name="Murdoch R.W."/>
            <person name="Higgins S."/>
            <person name="Loffler F."/>
        </authorList>
    </citation>
    <scope>NUCLEOTIDE SEQUENCE</scope>
</reference>
<dbReference type="EMBL" id="VSSQ01077016">
    <property type="protein sequence ID" value="MPN27211.1"/>
    <property type="molecule type" value="Genomic_DNA"/>
</dbReference>
<gene>
    <name evidence="2" type="ORF">SDC9_174639</name>
</gene>
<dbReference type="Pfam" id="PF13420">
    <property type="entry name" value="Acetyltransf_4"/>
    <property type="match status" value="1"/>
</dbReference>
<dbReference type="PROSITE" id="PS51186">
    <property type="entry name" value="GNAT"/>
    <property type="match status" value="1"/>
</dbReference>
<accession>A0A645GJS5</accession>
<evidence type="ECO:0000259" key="1">
    <source>
        <dbReference type="PROSITE" id="PS51186"/>
    </source>
</evidence>
<proteinExistence type="predicted"/>
<organism evidence="2">
    <name type="scientific">bioreactor metagenome</name>
    <dbReference type="NCBI Taxonomy" id="1076179"/>
    <lineage>
        <taxon>unclassified sequences</taxon>
        <taxon>metagenomes</taxon>
        <taxon>ecological metagenomes</taxon>
    </lineage>
</organism>
<protein>
    <recommendedName>
        <fullName evidence="1">N-acetyltransferase domain-containing protein</fullName>
    </recommendedName>
</protein>
<dbReference type="SUPFAM" id="SSF55729">
    <property type="entry name" value="Acyl-CoA N-acyltransferases (Nat)"/>
    <property type="match status" value="1"/>
</dbReference>
<feature type="domain" description="N-acetyltransferase" evidence="1">
    <location>
        <begin position="1"/>
        <end position="68"/>
    </location>
</feature>
<evidence type="ECO:0000313" key="2">
    <source>
        <dbReference type="EMBL" id="MPN27211.1"/>
    </source>
</evidence>
<dbReference type="InterPro" id="IPR000182">
    <property type="entry name" value="GNAT_dom"/>
</dbReference>
<dbReference type="AlphaFoldDB" id="A0A645GJS5"/>
<dbReference type="Gene3D" id="3.40.630.30">
    <property type="match status" value="1"/>
</dbReference>
<sequence length="106" mass="11757">MGSALYRALIEILRLQNFQNLYGIIGIPNDASVALHAKFGFETIGRYHETGYKLGKWHDVVIMEKALGDKSCPPEAVIPVTGIPIEKISQILAEGKNMYLQKNIGE</sequence>
<name>A0A645GJS5_9ZZZZ</name>
<dbReference type="InterPro" id="IPR016181">
    <property type="entry name" value="Acyl_CoA_acyltransferase"/>
</dbReference>